<evidence type="ECO:0000313" key="2">
    <source>
        <dbReference type="Proteomes" id="UP000028194"/>
    </source>
</evidence>
<accession>A0A075MSD8</accession>
<name>A0A075MSD8_9ARCH</name>
<dbReference type="KEGG" id="nev:NTE_01651"/>
<dbReference type="EMBL" id="CP007174">
    <property type="protein sequence ID" value="AIF83712.1"/>
    <property type="molecule type" value="Genomic_DNA"/>
</dbReference>
<gene>
    <name evidence="1" type="ORF">NTE_01651</name>
</gene>
<dbReference type="AlphaFoldDB" id="A0A075MSD8"/>
<dbReference type="STRING" id="1459636.NTE_01651"/>
<organism evidence="1 2">
    <name type="scientific">Candidatus Nitrososphaera evergladensis SR1</name>
    <dbReference type="NCBI Taxonomy" id="1459636"/>
    <lineage>
        <taxon>Archaea</taxon>
        <taxon>Nitrososphaerota</taxon>
        <taxon>Nitrososphaeria</taxon>
        <taxon>Nitrososphaerales</taxon>
        <taxon>Nitrososphaeraceae</taxon>
        <taxon>Nitrososphaera</taxon>
    </lineage>
</organism>
<protein>
    <submittedName>
        <fullName evidence="1">Uncharacterized protein</fullName>
    </submittedName>
</protein>
<keyword evidence="2" id="KW-1185">Reference proteome</keyword>
<dbReference type="HOGENOM" id="CLU_2550393_0_0_2"/>
<dbReference type="Proteomes" id="UP000028194">
    <property type="component" value="Chromosome"/>
</dbReference>
<dbReference type="eggNOG" id="arCOG08668">
    <property type="taxonomic scope" value="Archaea"/>
</dbReference>
<evidence type="ECO:0000313" key="1">
    <source>
        <dbReference type="EMBL" id="AIF83712.1"/>
    </source>
</evidence>
<proteinExistence type="predicted"/>
<sequence length="95" mass="10989">MNKYGLSQLTLVVPDNNSSDDDYPVVINEDGIKIKTERMEQEKLYHCVFEDKVYLFYKDELGLLHCYEVENPEAVKEITKNPGDIENILKKHAGI</sequence>
<reference evidence="1 2" key="1">
    <citation type="journal article" date="2014" name="PLoS ONE">
        <title>Genome Sequence of Candidatus Nitrososphaera evergladensis from Group I.1b Enriched from Everglades Soil Reveals Novel Genomic Features of the Ammonia-Oxidizing Archaea.</title>
        <authorList>
            <person name="Zhalnina K.V."/>
            <person name="Dias R."/>
            <person name="Leonard M.T."/>
            <person name="Dorr de Quadros P."/>
            <person name="Camargo F.A."/>
            <person name="Drew J.C."/>
            <person name="Farmerie W.G."/>
            <person name="Daroub S.H."/>
            <person name="Triplett E.W."/>
        </authorList>
    </citation>
    <scope>NUCLEOTIDE SEQUENCE [LARGE SCALE GENOMIC DNA]</scope>
    <source>
        <strain evidence="1 2">SR1</strain>
    </source>
</reference>